<protein>
    <submittedName>
        <fullName evidence="1">Uncharacterized protein</fullName>
    </submittedName>
</protein>
<comment type="caution">
    <text evidence="1">The sequence shown here is derived from an EMBL/GenBank/DDBJ whole genome shotgun (WGS) entry which is preliminary data.</text>
</comment>
<proteinExistence type="predicted"/>
<gene>
    <name evidence="1" type="ORF">SMACR_08871</name>
</gene>
<dbReference type="AlphaFoldDB" id="A0A8S8ZD07"/>
<organism evidence="1 2">
    <name type="scientific">Sordaria macrospora</name>
    <dbReference type="NCBI Taxonomy" id="5147"/>
    <lineage>
        <taxon>Eukaryota</taxon>
        <taxon>Fungi</taxon>
        <taxon>Dikarya</taxon>
        <taxon>Ascomycota</taxon>
        <taxon>Pezizomycotina</taxon>
        <taxon>Sordariomycetes</taxon>
        <taxon>Sordariomycetidae</taxon>
        <taxon>Sordariales</taxon>
        <taxon>Sordariaceae</taxon>
        <taxon>Sordaria</taxon>
    </lineage>
</organism>
<name>A0A8S8ZD07_SORMA</name>
<reference evidence="1 2" key="1">
    <citation type="submission" date="2017-07" db="EMBL/GenBank/DDBJ databases">
        <title>Genome sequence of the Sordaria macrospora wild type strain R19027.</title>
        <authorList>
            <person name="Nowrousian M."/>
            <person name="Teichert I."/>
            <person name="Kueck U."/>
        </authorList>
    </citation>
    <scope>NUCLEOTIDE SEQUENCE [LARGE SCALE GENOMIC DNA]</scope>
    <source>
        <strain evidence="1 2">R19027</strain>
        <tissue evidence="1">Mycelium</tissue>
    </source>
</reference>
<accession>A0A8S8ZD07</accession>
<evidence type="ECO:0000313" key="1">
    <source>
        <dbReference type="EMBL" id="KAA8624116.1"/>
    </source>
</evidence>
<evidence type="ECO:0000313" key="2">
    <source>
        <dbReference type="Proteomes" id="UP000433876"/>
    </source>
</evidence>
<dbReference type="Proteomes" id="UP000433876">
    <property type="component" value="Unassembled WGS sequence"/>
</dbReference>
<sequence>MSDAQATTDASTVDEANVPKPMEEALAVFQKIQARFEGIEQQQTTKDGALKNFSRSIPQDDLKHPNYVKRLYNIFISTITMYRKIAEEELETEAEEWLTDRRKEENREDVIEDPFDFSMDRLPGPNGYRTCPRSFHFPTSWQLRLRASLTRHSH</sequence>
<dbReference type="EMBL" id="NMPR01000258">
    <property type="protein sequence ID" value="KAA8624116.1"/>
    <property type="molecule type" value="Genomic_DNA"/>
</dbReference>
<dbReference type="VEuPathDB" id="FungiDB:SMAC_08871"/>